<dbReference type="SUPFAM" id="SSF52540">
    <property type="entry name" value="P-loop containing nucleoside triphosphate hydrolases"/>
    <property type="match status" value="2"/>
</dbReference>
<dbReference type="RefSeq" id="WP_345453431.1">
    <property type="nucleotide sequence ID" value="NZ_BAABKK010000038.1"/>
</dbReference>
<dbReference type="PANTHER" id="PTHR43790:SF9">
    <property type="entry name" value="GALACTOFURANOSE TRANSPORTER ATP-BINDING PROTEIN YTFR"/>
    <property type="match status" value="1"/>
</dbReference>
<dbReference type="InterPro" id="IPR027417">
    <property type="entry name" value="P-loop_NTPase"/>
</dbReference>
<accession>A0ABP9SW24</accession>
<feature type="domain" description="ABC transporter" evidence="5">
    <location>
        <begin position="281"/>
        <end position="524"/>
    </location>
</feature>
<dbReference type="InterPro" id="IPR050107">
    <property type="entry name" value="ABC_carbohydrate_import_ATPase"/>
</dbReference>
<dbReference type="InterPro" id="IPR003593">
    <property type="entry name" value="AAA+_ATPase"/>
</dbReference>
<gene>
    <name evidence="6" type="primary">gguA_2</name>
    <name evidence="6" type="ORF">GCM10023346_47220</name>
</gene>
<dbReference type="CDD" id="cd03215">
    <property type="entry name" value="ABC_Carb_Monos_II"/>
    <property type="match status" value="1"/>
</dbReference>
<dbReference type="Gene3D" id="3.40.50.300">
    <property type="entry name" value="P-loop containing nucleotide triphosphate hydrolases"/>
    <property type="match status" value="2"/>
</dbReference>
<keyword evidence="3" id="KW-0547">Nucleotide-binding</keyword>
<sequence length="536" mass="57948">MNNNENFQSAPAGPGDQPIVSVRGVGKVYPGVVALANVDIDLRPGEIHGLLGENGAGKSTLINILSGTVSPTAGTLRVAGSEVTIGTPRDAQDLGISTVHQEQSLAPNLTAVENIFLGRELITGRNRVAGVLDEKEMRTRVLELAHEFGLTDHDIRVPIEALGALKQHVVQIIKALAFRTQVLILDEPTSGLADHERLTLFSYMRQLRQKGISLLWVTHRLDELFGLADTITVLRDGQLVATVDPAGQTAESLVRLMVGRSNLAAREEIIEEGRVRGFSGARDEVLRLESVTRHPLLHDISLSVRRGEILGLAGIAGAGRTETAMAVLGADRPDSGNIFLHSRPVVIRSPRDARQKGIAYVPEERKTHAILGDFSIKRNITISDLKRTATAGLFLRGRQETATAKRYVSDLGVKTSSVQEKIRNLSGGNQQKVVIARCLFTKPDLIIFDEPTQGIDVGAKAEVYRLIYEFVDQGGAAIVISSELPELIRVSDRIAVMREGTIVGELESTGRDETASETSELGERIISLATRGAVAV</sequence>
<keyword evidence="7" id="KW-1185">Reference proteome</keyword>
<dbReference type="PANTHER" id="PTHR43790">
    <property type="entry name" value="CARBOHYDRATE TRANSPORT ATP-BINDING PROTEIN MG119-RELATED"/>
    <property type="match status" value="1"/>
</dbReference>
<evidence type="ECO:0000313" key="6">
    <source>
        <dbReference type="EMBL" id="GAA5201846.1"/>
    </source>
</evidence>
<comment type="caution">
    <text evidence="6">The sequence shown here is derived from an EMBL/GenBank/DDBJ whole genome shotgun (WGS) entry which is preliminary data.</text>
</comment>
<organism evidence="6 7">
    <name type="scientific">Arthrobacter gyeryongensis</name>
    <dbReference type="NCBI Taxonomy" id="1650592"/>
    <lineage>
        <taxon>Bacteria</taxon>
        <taxon>Bacillati</taxon>
        <taxon>Actinomycetota</taxon>
        <taxon>Actinomycetes</taxon>
        <taxon>Micrococcales</taxon>
        <taxon>Micrococcaceae</taxon>
        <taxon>Arthrobacter</taxon>
    </lineage>
</organism>
<feature type="domain" description="ABC transporter" evidence="5">
    <location>
        <begin position="20"/>
        <end position="261"/>
    </location>
</feature>
<evidence type="ECO:0000259" key="5">
    <source>
        <dbReference type="PROSITE" id="PS50893"/>
    </source>
</evidence>
<name>A0ABP9SW24_9MICC</name>
<dbReference type="InterPro" id="IPR017871">
    <property type="entry name" value="ABC_transporter-like_CS"/>
</dbReference>
<protein>
    <submittedName>
        <fullName evidence="6">Sugar ABC transporter ATP-binding protein</fullName>
    </submittedName>
</protein>
<evidence type="ECO:0000256" key="1">
    <source>
        <dbReference type="ARBA" id="ARBA00022448"/>
    </source>
</evidence>
<dbReference type="PROSITE" id="PS00211">
    <property type="entry name" value="ABC_TRANSPORTER_1"/>
    <property type="match status" value="1"/>
</dbReference>
<dbReference type="Pfam" id="PF00005">
    <property type="entry name" value="ABC_tran"/>
    <property type="match status" value="2"/>
</dbReference>
<dbReference type="Proteomes" id="UP001500200">
    <property type="component" value="Unassembled WGS sequence"/>
</dbReference>
<evidence type="ECO:0000256" key="4">
    <source>
        <dbReference type="ARBA" id="ARBA00022840"/>
    </source>
</evidence>
<evidence type="ECO:0000313" key="7">
    <source>
        <dbReference type="Proteomes" id="UP001500200"/>
    </source>
</evidence>
<evidence type="ECO:0000256" key="2">
    <source>
        <dbReference type="ARBA" id="ARBA00022737"/>
    </source>
</evidence>
<dbReference type="PROSITE" id="PS50893">
    <property type="entry name" value="ABC_TRANSPORTER_2"/>
    <property type="match status" value="2"/>
</dbReference>
<evidence type="ECO:0000256" key="3">
    <source>
        <dbReference type="ARBA" id="ARBA00022741"/>
    </source>
</evidence>
<dbReference type="EMBL" id="BAABKK010000038">
    <property type="protein sequence ID" value="GAA5201846.1"/>
    <property type="molecule type" value="Genomic_DNA"/>
</dbReference>
<reference evidence="7" key="1">
    <citation type="journal article" date="2019" name="Int. J. Syst. Evol. Microbiol.">
        <title>The Global Catalogue of Microorganisms (GCM) 10K type strain sequencing project: providing services to taxonomists for standard genome sequencing and annotation.</title>
        <authorList>
            <consortium name="The Broad Institute Genomics Platform"/>
            <consortium name="The Broad Institute Genome Sequencing Center for Infectious Disease"/>
            <person name="Wu L."/>
            <person name="Ma J."/>
        </authorList>
    </citation>
    <scope>NUCLEOTIDE SEQUENCE [LARGE SCALE GENOMIC DNA]</scope>
    <source>
        <strain evidence="7">JCM 18514</strain>
    </source>
</reference>
<dbReference type="GO" id="GO:0005524">
    <property type="term" value="F:ATP binding"/>
    <property type="evidence" value="ECO:0007669"/>
    <property type="project" value="UniProtKB-KW"/>
</dbReference>
<dbReference type="SMART" id="SM00382">
    <property type="entry name" value="AAA"/>
    <property type="match status" value="2"/>
</dbReference>
<keyword evidence="2" id="KW-0677">Repeat</keyword>
<dbReference type="InterPro" id="IPR003439">
    <property type="entry name" value="ABC_transporter-like_ATP-bd"/>
</dbReference>
<proteinExistence type="predicted"/>
<keyword evidence="4 6" id="KW-0067">ATP-binding</keyword>
<dbReference type="CDD" id="cd03216">
    <property type="entry name" value="ABC_Carb_Monos_I"/>
    <property type="match status" value="1"/>
</dbReference>
<keyword evidence="1" id="KW-0813">Transport</keyword>